<name>A0A9R0IVM1_SPIOL</name>
<protein>
    <recommendedName>
        <fullName evidence="4">Hexosyltransferase</fullName>
        <ecNumber evidence="4">2.4.1.-</ecNumber>
    </recommendedName>
</protein>
<dbReference type="InterPro" id="IPR050587">
    <property type="entry name" value="GNT1/Glycosyltrans_8"/>
</dbReference>
<dbReference type="PANTHER" id="PTHR11183">
    <property type="entry name" value="GLYCOGENIN SUBFAMILY MEMBER"/>
    <property type="match status" value="1"/>
</dbReference>
<dbReference type="EC" id="2.4.1.-" evidence="4"/>
<feature type="transmembrane region" description="Helical" evidence="5">
    <location>
        <begin position="25"/>
        <end position="45"/>
    </location>
</feature>
<keyword evidence="3" id="KW-0464">Manganese</keyword>
<sequence length="584" mass="68073">MAFTKLSQQTITSTNNTSSKRSRPLILFLLFLVTFILLLLSTAFFPNPQLVDVIHLQAQSQSHGSIFYSKKVERPPKWLKVILEDRLTRHKTLKVGLINFKHSERSHLKLGGTVSEVVVINVELVSSNITWEKLFPEWIDETNPKGWCPDIPMPDPGEYPRLDVVVARLPCVEEREEIDDNGNRRKAGIRDVHRLQISLATAHLVVESSQEKDVYAVFVAKCEPMLELYRCDDLIWHRGEYWVYKPNVEKLRELVRMPVGSCALAHPHAGNSGSSRQLQANANQLPHELQISARSPREAYVTILHSTEDYVCGAIALAQSILQTNTTKDLILLADHTISHHSILGLKTAGWKIKRIDRIKSPNAKFDAYNKWNYSKLRIWQLIEYDKLIFIDSDFIVLTNIDRFFNYPQLSASPNDKWLFNSGIMLLEPSKCFFDNLMRKRYTFKSYNGGDQGYLNEVLTWWHRLTLKLNFMKFFDKEGGGGDRVVPRDRYTVHFLGTKPWLCYRDYDCNWDRQDYHVFASDDAHAKWWRVYDEMPKDLQKYCGMTRKQDRGVRNRKERAQMANLSDEHWKIELKDPRQYHLVA</sequence>
<dbReference type="CDD" id="cd02537">
    <property type="entry name" value="GT8_Glycogenin"/>
    <property type="match status" value="1"/>
</dbReference>
<dbReference type="GO" id="GO:0045492">
    <property type="term" value="P:xylan biosynthetic process"/>
    <property type="evidence" value="ECO:0000318"/>
    <property type="project" value="GO_Central"/>
</dbReference>
<evidence type="ECO:0000256" key="4">
    <source>
        <dbReference type="RuleBase" id="RU362027"/>
    </source>
</evidence>
<evidence type="ECO:0000313" key="7">
    <source>
        <dbReference type="RefSeq" id="XP_021856394.1"/>
    </source>
</evidence>
<reference evidence="6" key="1">
    <citation type="journal article" date="2021" name="Nat. Commun.">
        <title>Genomic analyses provide insights into spinach domestication and the genetic basis of agronomic traits.</title>
        <authorList>
            <person name="Cai X."/>
            <person name="Sun X."/>
            <person name="Xu C."/>
            <person name="Sun H."/>
            <person name="Wang X."/>
            <person name="Ge C."/>
            <person name="Zhang Z."/>
            <person name="Wang Q."/>
            <person name="Fei Z."/>
            <person name="Jiao C."/>
            <person name="Wang Q."/>
        </authorList>
    </citation>
    <scope>NUCLEOTIDE SEQUENCE [LARGE SCALE GENOMIC DNA]</scope>
    <source>
        <strain evidence="6">cv. Varoflay</strain>
    </source>
</reference>
<dbReference type="RefSeq" id="XP_021856394.1">
    <property type="nucleotide sequence ID" value="XM_022000702.2"/>
</dbReference>
<dbReference type="Proteomes" id="UP000813463">
    <property type="component" value="Chromosome 4"/>
</dbReference>
<keyword evidence="5" id="KW-0472">Membrane</keyword>
<gene>
    <name evidence="7" type="primary">LOC110795688</name>
</gene>
<dbReference type="InterPro" id="IPR029044">
    <property type="entry name" value="Nucleotide-diphossugar_trans"/>
</dbReference>
<dbReference type="AlphaFoldDB" id="A0A9R0IVM1"/>
<dbReference type="OrthoDB" id="2014201at2759"/>
<keyword evidence="5" id="KW-0812">Transmembrane</keyword>
<proteinExistence type="inferred from homology"/>
<evidence type="ECO:0000256" key="3">
    <source>
        <dbReference type="ARBA" id="ARBA00023211"/>
    </source>
</evidence>
<reference evidence="7" key="2">
    <citation type="submission" date="2025-08" db="UniProtKB">
        <authorList>
            <consortium name="RefSeq"/>
        </authorList>
    </citation>
    <scope>IDENTIFICATION</scope>
    <source>
        <tissue evidence="7">Leaf</tissue>
    </source>
</reference>
<dbReference type="GO" id="GO:0016757">
    <property type="term" value="F:glycosyltransferase activity"/>
    <property type="evidence" value="ECO:0000318"/>
    <property type="project" value="GO_Central"/>
</dbReference>
<evidence type="ECO:0000256" key="5">
    <source>
        <dbReference type="SAM" id="Phobius"/>
    </source>
</evidence>
<keyword evidence="6" id="KW-1185">Reference proteome</keyword>
<evidence type="ECO:0000256" key="2">
    <source>
        <dbReference type="ARBA" id="ARBA00022679"/>
    </source>
</evidence>
<accession>A0A9R0IVM1</accession>
<evidence type="ECO:0000313" key="6">
    <source>
        <dbReference type="Proteomes" id="UP000813463"/>
    </source>
</evidence>
<evidence type="ECO:0000256" key="1">
    <source>
        <dbReference type="ARBA" id="ARBA00022676"/>
    </source>
</evidence>
<dbReference type="InterPro" id="IPR002495">
    <property type="entry name" value="Glyco_trans_8"/>
</dbReference>
<dbReference type="Pfam" id="PF01501">
    <property type="entry name" value="Glyco_transf_8"/>
    <property type="match status" value="1"/>
</dbReference>
<keyword evidence="1" id="KW-0328">Glycosyltransferase</keyword>
<organism evidence="6 7">
    <name type="scientific">Spinacia oleracea</name>
    <name type="common">Spinach</name>
    <dbReference type="NCBI Taxonomy" id="3562"/>
    <lineage>
        <taxon>Eukaryota</taxon>
        <taxon>Viridiplantae</taxon>
        <taxon>Streptophyta</taxon>
        <taxon>Embryophyta</taxon>
        <taxon>Tracheophyta</taxon>
        <taxon>Spermatophyta</taxon>
        <taxon>Magnoliopsida</taxon>
        <taxon>eudicotyledons</taxon>
        <taxon>Gunneridae</taxon>
        <taxon>Pentapetalae</taxon>
        <taxon>Caryophyllales</taxon>
        <taxon>Chenopodiaceae</taxon>
        <taxon>Chenopodioideae</taxon>
        <taxon>Anserineae</taxon>
        <taxon>Spinacia</taxon>
    </lineage>
</organism>
<keyword evidence="5" id="KW-1133">Transmembrane helix</keyword>
<dbReference type="KEGG" id="soe:110795688"/>
<dbReference type="Gene3D" id="3.90.550.10">
    <property type="entry name" value="Spore Coat Polysaccharide Biosynthesis Protein SpsA, Chain A"/>
    <property type="match status" value="1"/>
</dbReference>
<dbReference type="GeneID" id="110795688"/>
<keyword evidence="2" id="KW-0808">Transferase</keyword>
<comment type="similarity">
    <text evidence="4">Belongs to the glycosyltransferase 8 family.</text>
</comment>
<dbReference type="SUPFAM" id="SSF53448">
    <property type="entry name" value="Nucleotide-diphospho-sugar transferases"/>
    <property type="match status" value="1"/>
</dbReference>